<dbReference type="eggNOG" id="COG5276">
    <property type="taxonomic scope" value="Bacteria"/>
</dbReference>
<dbReference type="Gene3D" id="1.10.30.50">
    <property type="match status" value="1"/>
</dbReference>
<dbReference type="Proteomes" id="UP000019277">
    <property type="component" value="Unassembled WGS sequence"/>
</dbReference>
<feature type="region of interest" description="Disordered" evidence="2">
    <location>
        <begin position="2011"/>
        <end position="2051"/>
    </location>
</feature>
<dbReference type="InterPro" id="IPR002909">
    <property type="entry name" value="IPT_dom"/>
</dbReference>
<dbReference type="Pfam" id="PF01833">
    <property type="entry name" value="TIG"/>
    <property type="match status" value="1"/>
</dbReference>
<evidence type="ECO:0000256" key="1">
    <source>
        <dbReference type="ARBA" id="ARBA00022737"/>
    </source>
</evidence>
<dbReference type="NCBIfam" id="TIGR01643">
    <property type="entry name" value="YD_repeat_2x"/>
    <property type="match status" value="9"/>
</dbReference>
<feature type="chain" id="PRO_5004896226" evidence="3">
    <location>
        <begin position="44"/>
        <end position="2594"/>
    </location>
</feature>
<proteinExistence type="predicted"/>
<keyword evidence="6" id="KW-1185">Reference proteome</keyword>
<evidence type="ECO:0000313" key="5">
    <source>
        <dbReference type="EMBL" id="EWC62267.1"/>
    </source>
</evidence>
<name>W7IZZ7_9PSEU</name>
<feature type="signal peptide" evidence="3">
    <location>
        <begin position="1"/>
        <end position="43"/>
    </location>
</feature>
<dbReference type="InterPro" id="IPR006530">
    <property type="entry name" value="YD"/>
</dbReference>
<feature type="region of interest" description="Disordered" evidence="2">
    <location>
        <begin position="2360"/>
        <end position="2388"/>
    </location>
</feature>
<dbReference type="Pfam" id="PF20148">
    <property type="entry name" value="DUF6531"/>
    <property type="match status" value="1"/>
</dbReference>
<dbReference type="eggNOG" id="COG5184">
    <property type="taxonomic scope" value="Bacteria"/>
</dbReference>
<dbReference type="CDD" id="cd00085">
    <property type="entry name" value="HNHc"/>
    <property type="match status" value="1"/>
</dbReference>
<dbReference type="GO" id="GO:0005975">
    <property type="term" value="P:carbohydrate metabolic process"/>
    <property type="evidence" value="ECO:0007669"/>
    <property type="project" value="UniProtKB-ARBA"/>
</dbReference>
<dbReference type="Pfam" id="PF05593">
    <property type="entry name" value="RHS_repeat"/>
    <property type="match status" value="7"/>
</dbReference>
<organism evidence="5 6">
    <name type="scientific">Actinokineospora spheciospongiae</name>
    <dbReference type="NCBI Taxonomy" id="909613"/>
    <lineage>
        <taxon>Bacteria</taxon>
        <taxon>Bacillati</taxon>
        <taxon>Actinomycetota</taxon>
        <taxon>Actinomycetes</taxon>
        <taxon>Pseudonocardiales</taxon>
        <taxon>Pseudonocardiaceae</taxon>
        <taxon>Actinokineospora</taxon>
    </lineage>
</organism>
<evidence type="ECO:0000313" key="6">
    <source>
        <dbReference type="Proteomes" id="UP000019277"/>
    </source>
</evidence>
<dbReference type="InterPro" id="IPR022385">
    <property type="entry name" value="Rhs_assc_core"/>
</dbReference>
<accession>W7IZZ7</accession>
<evidence type="ECO:0000256" key="3">
    <source>
        <dbReference type="SAM" id="SignalP"/>
    </source>
</evidence>
<reference evidence="5 6" key="1">
    <citation type="journal article" date="2014" name="Genome Announc.">
        <title>Draft Genome Sequence of the Antitrypanosomally Active Sponge-Associated Bacterium Actinokineospora sp. Strain EG49.</title>
        <authorList>
            <person name="Harjes J."/>
            <person name="Ryu T."/>
            <person name="Abdelmohsen U.R."/>
            <person name="Moitinho-Silva L."/>
            <person name="Horn H."/>
            <person name="Ravasi T."/>
            <person name="Hentschel U."/>
        </authorList>
    </citation>
    <scope>NUCLEOTIDE SEQUENCE [LARGE SCALE GENOMIC DNA]</scope>
    <source>
        <strain evidence="5 6">EG49</strain>
    </source>
</reference>
<comment type="caution">
    <text evidence="5">The sequence shown here is derived from an EMBL/GenBank/DDBJ whole genome shotgun (WGS) entry which is preliminary data.</text>
</comment>
<sequence>MPPFALPVKETDVRQRRRLPSVLLSVLAVVASTVTAVSAPAQAAPAPTPAAAAAPARAAAPQADPPPGAASYAYDAAGRLVGVVAADGSIARYTYDATGNVASVDRLGTPAVAVLSAVPSRVRAGDTVTLTGKGFATTTSANTVKVNGTTATVKTAAADKLTITVPTTATSGAVTVTTSAGTASLAGVTVLANDKPTISDFTPKTAAVGTPVTLTVTNPDPEFANNLVRVNGILAAVTARTATTLTVTVPPGVGSGTVQLSTPAGTATSTAVLVVPPGAATPATLDTAAAIPVGTATPVPVAAGKYALRHFAAADGERFAVSLSGGTFGYCGLDSWTYDERNKQVGAANCVGTGGWIEPGPATGPGLRSLLLYNNTGSAGTTTVTVHKVPKDLAAGTQPLTGAAKVVTIASPGQNAYTTFTGAVDQRVLIQSSAASPAFGCCGLEWWLEAPDGTRVGSTFYPNYTMNTTTLTQAGTYKIWMNPSGPNVGSLTFSAWTVPADLNAGAQPLNGTAKTVSTTNPGRNAYTTFSGTTGQRVLIQSSGASPAFGCCGLTWWLAAPDGTRVGSSQYPNYTLNTIALPQTGTYKVIVDPDNALVGSLTLTAWNVPADADAGALPLTGTAKTVTIANPGQNAFTTFLGTTGQRVLIQSSGTSPAFGCCGLNWWLQAPDGTRVGGTQYPNYTLNTTTLPQTGTYKVIVDPDSALIGSITFTAWNVPADADAGALPLTGTAKTVTIANPGQNAFTTFSGTTGQRVLIQSSATSPEFGCCGLTWWLQAPDGSRVGSTQYANYTLNTTTLPQTGTYKVIVDPDSALVGSTTFTAWNVPADADTGAQPLDGAAKTLTISTPGQNAFSTFSGTANQRVIIQSSATSPVFGCCGLTWWLQAPDGSRVGSTQYPNYTPNTTTLPQTGTYRLWVDPDSALVGSTTLTAWNVPADLDAGAQSLTGTAKTVTTTDPGRNAFTTFSGTANQRVIIQSSATSPVFGCCGLTWWLQAPDGSRVGSTQYPNYTLDTTVLPQTGTYKIWVDPDSTLVGSTTLTAWNVPADLDAGALPLTGTAKTITVTSPGQDAYSGFSGTAGQRVVIQSSATSAAFGCCGMTWWVTGPDGNRVGSTQYPNYTLDITLPTTGAHRLVMGPGAALVGGSTFTATVTTALAAVPPVNPPPAPKATQPVSPVVAAQDETKRLAALDRTPAPVGAPPAREAVVDAAPDSPNAATPLPDGDPRTSAAWKPDAGSLAGRDWLTRRSDPGPVADLVADKGVTAVSGHVRGLDGAPLGGIPVRVDNVRTTTDAQGRFLVRGVRANATTVIVDGLAAKTEPARYGTFRIRAKVVEGATTALDATVWLPRLDTKHTQKLDAPTARDTVLSTPDIPGLEVRIPAGSVVRDMDGNVVRELGITAIPLDRSPYPLPRNGIVPVYFTVQPGGASIFPQGASVVYPNYTGLPAGSDVDFWNYDPLDKGWYVYGHGRVSADARQVVPDDKTRLWTLDGAMFNTGGNPKPDKPWWQDLLDKLSGDPVDLSTGLLTDTHTDLGLNDTLPISVNRQYWQGDNHSREFGLNSGSDFNLFLASEQQYQEVDVYTPGGGRAHYTRTSPGTGYTDAVFGAVGSPGRFTGSTIAQVNGDWVLSLRDGTKYFFPWYARARAMQDRNGNQIMFVRNGGSNGEVSQILSPSGRWISFDYDSSARVTRAYDNIGRQVLYTYDTAGRLATVTDVAGKVSSYTYDSANRITRMTDARGVAYLDVVYDANGRVQRQNLADGGSYQFAYTLDAANEVTETRVTQPNGSVRRVTFDANHMVASDTTAFGTSLARTTTYVRGPDNRIDAVVDPYNRRTNYTYDAQQRPTAITALVGTADQYVTGQVTYGPFDQPLTTTDAAGKTTTYTYDAKGNPLTVTDPLGRKSTMTWTSAGRAATVTTPGGAVTTITHEAGSPVSVKDPLGRVSTMFVDAAGRPVKETDPLGASTLTQYDAQNQPIAITDPNGGVSRYAYDAGGNVTTFTDQRGKVTRWAYDGQDRATSTTDPLNRGATTTYDAAGRPTASVSRAGLRTETTYDALDRPTKTRFGVTSATAQQSQVTYTYDALDRLTALTDSAGGTTTHTFDARDRLVSTTGPNGTAGHGYDAVDRHTTTTLPGLPTTTYSYDAAGWFTGVTRGTESVTVARDTTGRPTTVTLPGGWTQTYTHDAANQVTGIAYAQGGTAKGAIGYAYDPTGRLAAVTGTLARTTLPTARTAQTYNDANQLVGAGVTYDNDGNLTSDGTTTYTWNARGELTGTSKTGLTGTYTYDAAGNRSARTVGGVTTRFLYDGANAAAELDGTGALSASLLSGGVDQWFARTKAGTTDTTLTDALGSPIALGRADGTTAADLATDPFGVPTTTGDKRGSDLGFTGRQDDGTGLMQYRGRYYSPGTQRFVSEDPIGIQGGTNLYAYVENSPTNYTDPSGNNPIVVGCLVGAASGAAMDYLGQRLSGRKVDWGWGGVGGSAAAGCAVGALGGWLGSAGKSFPGIKPGSSGGPTAGKRFPESVRQQALKENPSTCVYCRMETKTPQVDHAIPRVKGGDATLPNAQTTCPHCNASKGSGTVPKTPPAGYRGSWPPSWWPR</sequence>
<dbReference type="InterPro" id="IPR056823">
    <property type="entry name" value="TEN-like_YD-shell"/>
</dbReference>
<dbReference type="SUPFAM" id="SSF81296">
    <property type="entry name" value="E set domains"/>
    <property type="match status" value="2"/>
</dbReference>
<dbReference type="InterPro" id="IPR050708">
    <property type="entry name" value="T6SS_VgrG/RHS"/>
</dbReference>
<feature type="domain" description="HNH nuclease" evidence="4">
    <location>
        <begin position="2518"/>
        <end position="2568"/>
    </location>
</feature>
<dbReference type="InterPro" id="IPR003615">
    <property type="entry name" value="HNH_nuc"/>
</dbReference>
<dbReference type="Gene3D" id="2.60.40.10">
    <property type="entry name" value="Immunoglobulins"/>
    <property type="match status" value="2"/>
</dbReference>
<dbReference type="PANTHER" id="PTHR32305">
    <property type="match status" value="1"/>
</dbReference>
<dbReference type="InterPro" id="IPR014756">
    <property type="entry name" value="Ig_E-set"/>
</dbReference>
<dbReference type="Pfam" id="PF25023">
    <property type="entry name" value="TEN_YD-shell"/>
    <property type="match status" value="1"/>
</dbReference>
<dbReference type="PATRIC" id="fig|909613.9.peg.2450"/>
<dbReference type="InterPro" id="IPR045351">
    <property type="entry name" value="DUF6531"/>
</dbReference>
<dbReference type="NCBIfam" id="TIGR03696">
    <property type="entry name" value="Rhs_assc_core"/>
    <property type="match status" value="1"/>
</dbReference>
<dbReference type="InterPro" id="IPR002711">
    <property type="entry name" value="HNH"/>
</dbReference>
<gene>
    <name evidence="5" type="ORF">UO65_2446</name>
</gene>
<feature type="region of interest" description="Disordered" evidence="2">
    <location>
        <begin position="1208"/>
        <end position="1234"/>
    </location>
</feature>
<feature type="region of interest" description="Disordered" evidence="2">
    <location>
        <begin position="2567"/>
        <end position="2594"/>
    </location>
</feature>
<dbReference type="eggNOG" id="COG3209">
    <property type="taxonomic scope" value="Bacteria"/>
</dbReference>
<protein>
    <submittedName>
        <fullName evidence="5">Rhs-family protein</fullName>
    </submittedName>
</protein>
<dbReference type="EMBL" id="AYXG01000083">
    <property type="protein sequence ID" value="EWC62267.1"/>
    <property type="molecule type" value="Genomic_DNA"/>
</dbReference>
<dbReference type="Gene3D" id="2.180.10.10">
    <property type="entry name" value="RHS repeat-associated core"/>
    <property type="match status" value="5"/>
</dbReference>
<dbReference type="InterPro" id="IPR013783">
    <property type="entry name" value="Ig-like_fold"/>
</dbReference>
<evidence type="ECO:0000259" key="4">
    <source>
        <dbReference type="SMART" id="SM00507"/>
    </source>
</evidence>
<dbReference type="InterPro" id="IPR031325">
    <property type="entry name" value="RHS_repeat"/>
</dbReference>
<dbReference type="STRING" id="909613.UO65_2446"/>
<evidence type="ECO:0000256" key="2">
    <source>
        <dbReference type="SAM" id="MobiDB-lite"/>
    </source>
</evidence>
<dbReference type="Pfam" id="PF01844">
    <property type="entry name" value="HNH"/>
    <property type="match status" value="1"/>
</dbReference>
<keyword evidence="3" id="KW-0732">Signal</keyword>
<dbReference type="PANTHER" id="PTHR32305:SF15">
    <property type="entry name" value="PROTEIN RHSA-RELATED"/>
    <property type="match status" value="1"/>
</dbReference>
<feature type="compositionally biased region" description="Polar residues" evidence="2">
    <location>
        <begin position="2011"/>
        <end position="2027"/>
    </location>
</feature>
<keyword evidence="1" id="KW-0677">Repeat</keyword>
<dbReference type="SMART" id="SM00507">
    <property type="entry name" value="HNHc"/>
    <property type="match status" value="1"/>
</dbReference>